<dbReference type="SUPFAM" id="SSF55486">
    <property type="entry name" value="Metalloproteases ('zincins'), catalytic domain"/>
    <property type="match status" value="1"/>
</dbReference>
<evidence type="ECO:0000259" key="1">
    <source>
        <dbReference type="Pfam" id="PF01863"/>
    </source>
</evidence>
<dbReference type="RefSeq" id="WP_024837259.1">
    <property type="nucleotide sequence ID" value="NZ_CP113524.1"/>
</dbReference>
<dbReference type="EMBL" id="CP113524">
    <property type="protein sequence ID" value="WAJ24610.1"/>
    <property type="molecule type" value="Genomic_DNA"/>
</dbReference>
<dbReference type="PANTHER" id="PTHR30399:SF1">
    <property type="entry name" value="UTP PYROPHOSPHATASE"/>
    <property type="match status" value="1"/>
</dbReference>
<sequence length="250" mass="29292">MIRNMETGSITFQDGSICNYKMIASKRRTMAVSVTKEGEVIVRLPFHVSAAAGHRLVVDNRDWIYKQLWKIHTKLGEKKEFHFVHGASVLLFGTSVLLLVSEDPLKKKDTVRETKEGILVTVTLISEGPEYEERIREALKLWYRKRAKTYLEEKTAWWANKMKVDYERIAIRDQATRWGSCSGKGNLNFNWRLVLLPEELADYVVVHELAHRFHMNHSRQFWSVVDHELPDYIERRKALANWGEKLFGIY</sequence>
<proteinExistence type="predicted"/>
<keyword evidence="3" id="KW-1185">Reference proteome</keyword>
<dbReference type="CDD" id="cd07344">
    <property type="entry name" value="M48_yhfN_like"/>
    <property type="match status" value="1"/>
</dbReference>
<dbReference type="Proteomes" id="UP001163115">
    <property type="component" value="Chromosome"/>
</dbReference>
<evidence type="ECO:0000313" key="2">
    <source>
        <dbReference type="EMBL" id="WAJ24610.1"/>
    </source>
</evidence>
<dbReference type="Gene3D" id="3.30.2010.10">
    <property type="entry name" value="Metalloproteases ('zincins'), catalytic domain"/>
    <property type="match status" value="1"/>
</dbReference>
<dbReference type="PANTHER" id="PTHR30399">
    <property type="entry name" value="UNCHARACTERIZED PROTEIN YGJP"/>
    <property type="match status" value="1"/>
</dbReference>
<keyword evidence="2" id="KW-0482">Metalloprotease</keyword>
<evidence type="ECO:0000313" key="3">
    <source>
        <dbReference type="Proteomes" id="UP001163115"/>
    </source>
</evidence>
<gene>
    <name evidence="2" type="ORF">OW255_03610</name>
</gene>
<feature type="domain" description="YgjP-like metallopeptidase" evidence="1">
    <location>
        <begin position="28"/>
        <end position="240"/>
    </location>
</feature>
<protein>
    <submittedName>
        <fullName evidence="2">SprT family zinc-dependent metalloprotease</fullName>
    </submittedName>
</protein>
<keyword evidence="2" id="KW-0378">Hydrolase</keyword>
<name>A0ABY7AE48_9FIRM</name>
<dbReference type="Pfam" id="PF01863">
    <property type="entry name" value="YgjP-like"/>
    <property type="match status" value="1"/>
</dbReference>
<organism evidence="2 3">
    <name type="scientific">Lacrimispora xylanolytica</name>
    <dbReference type="NCBI Taxonomy" id="29375"/>
    <lineage>
        <taxon>Bacteria</taxon>
        <taxon>Bacillati</taxon>
        <taxon>Bacillota</taxon>
        <taxon>Clostridia</taxon>
        <taxon>Lachnospirales</taxon>
        <taxon>Lachnospiraceae</taxon>
        <taxon>Lacrimispora</taxon>
    </lineage>
</organism>
<keyword evidence="2" id="KW-0645">Protease</keyword>
<dbReference type="GO" id="GO:0008237">
    <property type="term" value="F:metallopeptidase activity"/>
    <property type="evidence" value="ECO:0007669"/>
    <property type="project" value="UniProtKB-KW"/>
</dbReference>
<dbReference type="InterPro" id="IPR053136">
    <property type="entry name" value="UTP_pyrophosphatase-like"/>
</dbReference>
<reference evidence="2" key="1">
    <citation type="submission" date="2022-11" db="EMBL/GenBank/DDBJ databases">
        <title>Lacrimispora xylanolytica sy1, complete genome.</title>
        <authorList>
            <person name="Choi S."/>
        </authorList>
    </citation>
    <scope>NUCLEOTIDE SEQUENCE</scope>
    <source>
        <strain evidence="2">Sy1</strain>
    </source>
</reference>
<accession>A0ABY7AE48</accession>
<dbReference type="InterPro" id="IPR002725">
    <property type="entry name" value="YgjP-like_metallopeptidase"/>
</dbReference>